<comment type="caution">
    <text evidence="2">The sequence shown here is derived from an EMBL/GenBank/DDBJ whole genome shotgun (WGS) entry which is preliminary data.</text>
</comment>
<keyword evidence="1" id="KW-0812">Transmembrane</keyword>
<organism evidence="2 3">
    <name type="scientific">Paenibacillus cisolokensis</name>
    <dbReference type="NCBI Taxonomy" id="1658519"/>
    <lineage>
        <taxon>Bacteria</taxon>
        <taxon>Bacillati</taxon>
        <taxon>Bacillota</taxon>
        <taxon>Bacilli</taxon>
        <taxon>Bacillales</taxon>
        <taxon>Paenibacillaceae</taxon>
        <taxon>Paenibacillus</taxon>
    </lineage>
</organism>
<sequence length="252" mass="29552">MFRRPGSALERWLVRIGQLSLQKRLFIIYILIILLPGVLISVPVFNQLSHKYLEDVRKTNITALEFETVNIARSIETMERAAQLAVSDKDILYYLEQTSEPNTSELIDFNRNAVANLLRLQYNNPNVEHIRLYAESPFVIEIWPVFIQASRIRGEPWYEKVRERNGKELWTFDRQDRDPILRNVDAEKVNRPKISLLREIEYPIGRDVGIMQIDMLLANFFRTRSGTRMTGSRKCSSWTETAGFIMTLRARF</sequence>
<feature type="transmembrane region" description="Helical" evidence="1">
    <location>
        <begin position="25"/>
        <end position="45"/>
    </location>
</feature>
<accession>A0ABQ4NBV2</accession>
<evidence type="ECO:0000256" key="1">
    <source>
        <dbReference type="SAM" id="Phobius"/>
    </source>
</evidence>
<keyword evidence="1" id="KW-0472">Membrane</keyword>
<reference evidence="2 3" key="1">
    <citation type="submission" date="2021-04" db="EMBL/GenBank/DDBJ databases">
        <title>Draft genome sequence of Paenibacillus cisolokensis, LC2-13A.</title>
        <authorList>
            <person name="Uke A."/>
            <person name="Chhe C."/>
            <person name="Baramee S."/>
            <person name="Kosugi A."/>
        </authorList>
    </citation>
    <scope>NUCLEOTIDE SEQUENCE [LARGE SCALE GENOMIC DNA]</scope>
    <source>
        <strain evidence="2 3">LC2-13A</strain>
    </source>
</reference>
<dbReference type="Proteomes" id="UP000680304">
    <property type="component" value="Unassembled WGS sequence"/>
</dbReference>
<gene>
    <name evidence="2" type="ORF">PACILC2_42500</name>
</gene>
<keyword evidence="1" id="KW-1133">Transmembrane helix</keyword>
<dbReference type="EMBL" id="BOVJ01000145">
    <property type="protein sequence ID" value="GIQ65682.1"/>
    <property type="molecule type" value="Genomic_DNA"/>
</dbReference>
<evidence type="ECO:0000313" key="2">
    <source>
        <dbReference type="EMBL" id="GIQ65682.1"/>
    </source>
</evidence>
<evidence type="ECO:0000313" key="3">
    <source>
        <dbReference type="Proteomes" id="UP000680304"/>
    </source>
</evidence>
<protein>
    <submittedName>
        <fullName evidence="2">Uncharacterized protein</fullName>
    </submittedName>
</protein>
<proteinExistence type="predicted"/>
<keyword evidence="3" id="KW-1185">Reference proteome</keyword>
<name>A0ABQ4NBV2_9BACL</name>
<dbReference type="RefSeq" id="WP_244863643.1">
    <property type="nucleotide sequence ID" value="NZ_BOVJ01000145.1"/>
</dbReference>